<comment type="similarity">
    <text evidence="1">Belongs to the short-chain dehydrogenases/reductases (SDR) family.</text>
</comment>
<evidence type="ECO:0008006" key="4">
    <source>
        <dbReference type="Google" id="ProtNLM"/>
    </source>
</evidence>
<dbReference type="PANTHER" id="PTHR43313:SF12">
    <property type="entry name" value="RETINOL DEHYDROGENASE 5"/>
    <property type="match status" value="1"/>
</dbReference>
<dbReference type="Ensembl" id="ENSNNAT00000004387.1">
    <property type="protein sequence ID" value="ENSNNAP00000004195.1"/>
    <property type="gene ID" value="ENSNNAG00000002832.1"/>
</dbReference>
<dbReference type="Pfam" id="PF00106">
    <property type="entry name" value="adh_short"/>
    <property type="match status" value="1"/>
</dbReference>
<evidence type="ECO:0000313" key="2">
    <source>
        <dbReference type="Ensembl" id="ENSNNAP00000004195.1"/>
    </source>
</evidence>
<evidence type="ECO:0000313" key="3">
    <source>
        <dbReference type="Proteomes" id="UP000694559"/>
    </source>
</evidence>
<dbReference type="PANTHER" id="PTHR43313">
    <property type="entry name" value="SHORT-CHAIN DEHYDROGENASE/REDUCTASE FAMILY 9C"/>
    <property type="match status" value="1"/>
</dbReference>
<dbReference type="OMA" id="QWVEHAT"/>
<dbReference type="GO" id="GO:0001523">
    <property type="term" value="P:retinoid metabolic process"/>
    <property type="evidence" value="ECO:0007669"/>
    <property type="project" value="TreeGrafter"/>
</dbReference>
<reference evidence="2" key="2">
    <citation type="submission" date="2025-09" db="UniProtKB">
        <authorList>
            <consortium name="Ensembl"/>
        </authorList>
    </citation>
    <scope>IDENTIFICATION</scope>
</reference>
<keyword evidence="3" id="KW-1185">Reference proteome</keyword>
<organism evidence="2 3">
    <name type="scientific">Naja naja</name>
    <name type="common">Indian cobra</name>
    <dbReference type="NCBI Taxonomy" id="35670"/>
    <lineage>
        <taxon>Eukaryota</taxon>
        <taxon>Metazoa</taxon>
        <taxon>Chordata</taxon>
        <taxon>Craniata</taxon>
        <taxon>Vertebrata</taxon>
        <taxon>Euteleostomi</taxon>
        <taxon>Lepidosauria</taxon>
        <taxon>Squamata</taxon>
        <taxon>Bifurcata</taxon>
        <taxon>Unidentata</taxon>
        <taxon>Episquamata</taxon>
        <taxon>Toxicofera</taxon>
        <taxon>Serpentes</taxon>
        <taxon>Colubroidea</taxon>
        <taxon>Elapidae</taxon>
        <taxon>Elapinae</taxon>
        <taxon>Naja</taxon>
    </lineage>
</organism>
<dbReference type="Gene3D" id="3.40.50.720">
    <property type="entry name" value="NAD(P)-binding Rossmann-like Domain"/>
    <property type="match status" value="1"/>
</dbReference>
<evidence type="ECO:0000256" key="1">
    <source>
        <dbReference type="ARBA" id="ARBA00006484"/>
    </source>
</evidence>
<dbReference type="InterPro" id="IPR002347">
    <property type="entry name" value="SDR_fam"/>
</dbReference>
<reference evidence="2" key="1">
    <citation type="submission" date="2025-08" db="UniProtKB">
        <authorList>
            <consortium name="Ensembl"/>
        </authorList>
    </citation>
    <scope>IDENTIFICATION</scope>
</reference>
<dbReference type="SUPFAM" id="SSF51735">
    <property type="entry name" value="NAD(P)-binding Rossmann-fold domains"/>
    <property type="match status" value="1"/>
</dbReference>
<name>A0A8C6VE65_NAJNA</name>
<dbReference type="OrthoDB" id="294295at2759"/>
<sequence>MWCCILLIGVVWAVVWFFRDQQILSNFKDKYVFITGCDTGFGNLLAKKLDKKGFHVLAGCLTQKGADNLDRTSSPNLRTTLIDVTSSESISKAVEWVKAEVGRKGEFHPNRDQRKGRRVCGTRNGISCLNSFSFSI</sequence>
<dbReference type="GO" id="GO:0004745">
    <property type="term" value="F:all-trans-retinol dehydrogenase (NAD+) activity"/>
    <property type="evidence" value="ECO:0007669"/>
    <property type="project" value="TreeGrafter"/>
</dbReference>
<dbReference type="GO" id="GO:0008202">
    <property type="term" value="P:steroid metabolic process"/>
    <property type="evidence" value="ECO:0007669"/>
    <property type="project" value="TreeGrafter"/>
</dbReference>
<dbReference type="AlphaFoldDB" id="A0A8C6VE65"/>
<dbReference type="GeneTree" id="ENSGT00940000161168"/>
<dbReference type="Proteomes" id="UP000694559">
    <property type="component" value="Unplaced"/>
</dbReference>
<dbReference type="InterPro" id="IPR036291">
    <property type="entry name" value="NAD(P)-bd_dom_sf"/>
</dbReference>
<accession>A0A8C6VE65</accession>
<protein>
    <recommendedName>
        <fullName evidence="4">Retinol dehydrogenase 5</fullName>
    </recommendedName>
</protein>
<proteinExistence type="inferred from homology"/>